<dbReference type="WBParaSite" id="PSAMB.scaffold190size67226.g3231.t1">
    <property type="protein sequence ID" value="PSAMB.scaffold190size67226.g3231.t1"/>
    <property type="gene ID" value="PSAMB.scaffold190size67226.g3231"/>
</dbReference>
<evidence type="ECO:0000256" key="2">
    <source>
        <dbReference type="ARBA" id="ARBA00006462"/>
    </source>
</evidence>
<evidence type="ECO:0000256" key="8">
    <source>
        <dbReference type="ARBA" id="ARBA00023034"/>
    </source>
</evidence>
<evidence type="ECO:0000256" key="1">
    <source>
        <dbReference type="ARBA" id="ARBA00004323"/>
    </source>
</evidence>
<accession>A0A914VET3</accession>
<keyword evidence="8" id="KW-0333">Golgi apparatus</keyword>
<keyword evidence="5 10" id="KW-0812">Transmembrane</keyword>
<dbReference type="Gene3D" id="3.90.550.50">
    <property type="match status" value="1"/>
</dbReference>
<organism evidence="11 12">
    <name type="scientific">Plectus sambesii</name>
    <dbReference type="NCBI Taxonomy" id="2011161"/>
    <lineage>
        <taxon>Eukaryota</taxon>
        <taxon>Metazoa</taxon>
        <taxon>Ecdysozoa</taxon>
        <taxon>Nematoda</taxon>
        <taxon>Chromadorea</taxon>
        <taxon>Plectida</taxon>
        <taxon>Plectina</taxon>
        <taxon>Plectoidea</taxon>
        <taxon>Plectidae</taxon>
        <taxon>Plectus</taxon>
    </lineage>
</organism>
<dbReference type="GO" id="GO:0016263">
    <property type="term" value="F:glycoprotein-N-acetylgalactosamine 3-beta-galactosyltransferase activity"/>
    <property type="evidence" value="ECO:0007669"/>
    <property type="project" value="TreeGrafter"/>
</dbReference>
<feature type="transmembrane region" description="Helical" evidence="10">
    <location>
        <begin position="20"/>
        <end position="37"/>
    </location>
</feature>
<dbReference type="AlphaFoldDB" id="A0A914VET3"/>
<evidence type="ECO:0000313" key="12">
    <source>
        <dbReference type="WBParaSite" id="PSAMB.scaffold190size67226.g3231.t1"/>
    </source>
</evidence>
<keyword evidence="6" id="KW-0735">Signal-anchor</keyword>
<evidence type="ECO:0000256" key="4">
    <source>
        <dbReference type="ARBA" id="ARBA00022679"/>
    </source>
</evidence>
<name>A0A914VET3_9BILA</name>
<evidence type="ECO:0000256" key="6">
    <source>
        <dbReference type="ARBA" id="ARBA00022968"/>
    </source>
</evidence>
<evidence type="ECO:0000256" key="9">
    <source>
        <dbReference type="ARBA" id="ARBA00023136"/>
    </source>
</evidence>
<dbReference type="Proteomes" id="UP000887566">
    <property type="component" value="Unplaced"/>
</dbReference>
<keyword evidence="7 10" id="KW-1133">Transmembrane helix</keyword>
<evidence type="ECO:0000256" key="7">
    <source>
        <dbReference type="ARBA" id="ARBA00022989"/>
    </source>
</evidence>
<comment type="subcellular location">
    <subcellularLocation>
        <location evidence="1">Golgi apparatus membrane</location>
        <topology evidence="1">Single-pass type II membrane protein</topology>
    </subcellularLocation>
</comment>
<dbReference type="GO" id="GO:0000139">
    <property type="term" value="C:Golgi membrane"/>
    <property type="evidence" value="ECO:0007669"/>
    <property type="project" value="UniProtKB-SubCell"/>
</dbReference>
<reference evidence="12" key="1">
    <citation type="submission" date="2022-11" db="UniProtKB">
        <authorList>
            <consortium name="WormBaseParasite"/>
        </authorList>
    </citation>
    <scope>IDENTIFICATION</scope>
</reference>
<keyword evidence="11" id="KW-1185">Reference proteome</keyword>
<evidence type="ECO:0000256" key="3">
    <source>
        <dbReference type="ARBA" id="ARBA00022676"/>
    </source>
</evidence>
<dbReference type="InterPro" id="IPR002659">
    <property type="entry name" value="Glyco_trans_31"/>
</dbReference>
<dbReference type="PANTHER" id="PTHR23033:SF14">
    <property type="entry name" value="GLYCOPROTEIN-N-ACETYLGALACTOSAMINE 3-BETA-GALACTOSYLTRANSFERASE 1-RELATED"/>
    <property type="match status" value="1"/>
</dbReference>
<dbReference type="Pfam" id="PF01762">
    <property type="entry name" value="Galactosyl_T"/>
    <property type="match status" value="1"/>
</dbReference>
<sequence length="368" mass="42683">MYSAFLRSCLSALHSSSSWLKLLVLLIGIILGSMLFPSKYVEYVGQPTCWTGLRRPLNSAEIVEQSTANVFHNKVDPVCAAVSSIHKAENQLSAVLYDSKRILCWIMTEKRGKDRQDAILDTWGTRCNMLLFVEGADTDARSDQKEVLFKTVHKIRLHMNDSYENLWEKTKLAFRYIHDNYKGQFDWILKVDDDSYVIMENLRLFLHNKCEEDAHYYGCQYKAGGGYISGGPGYVISAFNLKKLIQSFSMPQCSQSSSGAEDVEIAKCLRLVGITPGDSRDVRRFRFSPFKVENTMFHDSLKSAYNWFWSYSAHKLEEGFECCSDDHISFHYIEPHEMRIMEFSIYYLHPFSRRDGWRRLLEKPRPEN</sequence>
<comment type="similarity">
    <text evidence="2">Belongs to the glycosyltransferase 31 family. Beta3-Gal-T subfamily.</text>
</comment>
<evidence type="ECO:0000313" key="11">
    <source>
        <dbReference type="Proteomes" id="UP000887566"/>
    </source>
</evidence>
<evidence type="ECO:0000256" key="5">
    <source>
        <dbReference type="ARBA" id="ARBA00022692"/>
    </source>
</evidence>
<keyword evidence="3" id="KW-0328">Glycosyltransferase</keyword>
<dbReference type="PANTHER" id="PTHR23033">
    <property type="entry name" value="BETA1,3-GALACTOSYLTRANSFERASE"/>
    <property type="match status" value="1"/>
</dbReference>
<dbReference type="InterPro" id="IPR026050">
    <property type="entry name" value="C1GALT1/C1GALT1_chp1"/>
</dbReference>
<protein>
    <submittedName>
        <fullName evidence="12">N-acetylgalactosaminide beta-1,3-galactosyltransferase</fullName>
    </submittedName>
</protein>
<evidence type="ECO:0000256" key="10">
    <source>
        <dbReference type="SAM" id="Phobius"/>
    </source>
</evidence>
<keyword evidence="9 10" id="KW-0472">Membrane</keyword>
<keyword evidence="4" id="KW-0808">Transferase</keyword>
<proteinExistence type="inferred from homology"/>